<gene>
    <name evidence="1" type="ORF">MRB53_033273</name>
</gene>
<reference evidence="1 2" key="1">
    <citation type="journal article" date="2022" name="Hortic Res">
        <title>A haplotype resolved chromosomal level avocado genome allows analysis of novel avocado genes.</title>
        <authorList>
            <person name="Nath O."/>
            <person name="Fletcher S.J."/>
            <person name="Hayward A."/>
            <person name="Shaw L.M."/>
            <person name="Masouleh A.K."/>
            <person name="Furtado A."/>
            <person name="Henry R.J."/>
            <person name="Mitter N."/>
        </authorList>
    </citation>
    <scope>NUCLEOTIDE SEQUENCE [LARGE SCALE GENOMIC DNA]</scope>
    <source>
        <strain evidence="2">cv. Hass</strain>
    </source>
</reference>
<organism evidence="1 2">
    <name type="scientific">Persea americana</name>
    <name type="common">Avocado</name>
    <dbReference type="NCBI Taxonomy" id="3435"/>
    <lineage>
        <taxon>Eukaryota</taxon>
        <taxon>Viridiplantae</taxon>
        <taxon>Streptophyta</taxon>
        <taxon>Embryophyta</taxon>
        <taxon>Tracheophyta</taxon>
        <taxon>Spermatophyta</taxon>
        <taxon>Magnoliopsida</taxon>
        <taxon>Magnoliidae</taxon>
        <taxon>Laurales</taxon>
        <taxon>Lauraceae</taxon>
        <taxon>Persea</taxon>
    </lineage>
</organism>
<evidence type="ECO:0000313" key="2">
    <source>
        <dbReference type="Proteomes" id="UP001234297"/>
    </source>
</evidence>
<sequence length="129" mass="13852">MEAPFQISREAFNVALPRVALESPRAAQSSCRFDCAPSEGRHVARRRIPRGLFNASSGERAIASTDGKNLMQHSTSAKDDGTPSDRDPTVSAVRHNGHCQRISGSTGLIKTTHLPTCSKEPTGQKLGGR</sequence>
<keyword evidence="2" id="KW-1185">Reference proteome</keyword>
<accession>A0ACC2KUU9</accession>
<protein>
    <submittedName>
        <fullName evidence="1">Uncharacterized protein</fullName>
    </submittedName>
</protein>
<evidence type="ECO:0000313" key="1">
    <source>
        <dbReference type="EMBL" id="KAJ8624743.1"/>
    </source>
</evidence>
<name>A0ACC2KUU9_PERAE</name>
<comment type="caution">
    <text evidence="1">The sequence shown here is derived from an EMBL/GenBank/DDBJ whole genome shotgun (WGS) entry which is preliminary data.</text>
</comment>
<dbReference type="EMBL" id="CM056819">
    <property type="protein sequence ID" value="KAJ8624743.1"/>
    <property type="molecule type" value="Genomic_DNA"/>
</dbReference>
<dbReference type="Proteomes" id="UP001234297">
    <property type="component" value="Chromosome 11"/>
</dbReference>
<proteinExistence type="predicted"/>